<protein>
    <submittedName>
        <fullName evidence="2">GyrI-like domain-containing protein</fullName>
    </submittedName>
</protein>
<accession>A0AAU8GD89</accession>
<organism evidence="2">
    <name type="scientific">Dehalogenimonas sp. 4OHTPN</name>
    <dbReference type="NCBI Taxonomy" id="3166643"/>
    <lineage>
        <taxon>Bacteria</taxon>
        <taxon>Bacillati</taxon>
        <taxon>Chloroflexota</taxon>
        <taxon>Dehalococcoidia</taxon>
        <taxon>Dehalococcoidales</taxon>
        <taxon>Dehalococcoidaceae</taxon>
        <taxon>Dehalogenimonas</taxon>
    </lineage>
</organism>
<dbReference type="InterPro" id="IPR029442">
    <property type="entry name" value="GyrI-like"/>
</dbReference>
<feature type="domain" description="AraC effector-binding" evidence="1">
    <location>
        <begin position="5"/>
        <end position="153"/>
    </location>
</feature>
<dbReference type="SUPFAM" id="SSF55136">
    <property type="entry name" value="Probable bacterial effector-binding domain"/>
    <property type="match status" value="1"/>
</dbReference>
<reference evidence="2" key="1">
    <citation type="submission" date="2024-06" db="EMBL/GenBank/DDBJ databases">
        <title>A Novel Isolate, Dehalogenimonas sp. Strain 4OHTPN, Dechlorinates Aromatic 4 Hydroxy chlorothalonil by a Novel Reductive Dehalogenase.</title>
        <authorList>
            <person name="Liu G."/>
        </authorList>
    </citation>
    <scope>NUCLEOTIDE SEQUENCE</scope>
    <source>
        <strain evidence="2">4OHTPN</strain>
    </source>
</reference>
<dbReference type="RefSeq" id="WP_353715220.1">
    <property type="nucleotide sequence ID" value="NZ_CP159307.1"/>
</dbReference>
<dbReference type="EMBL" id="CP159307">
    <property type="protein sequence ID" value="XCH34034.1"/>
    <property type="molecule type" value="Genomic_DNA"/>
</dbReference>
<proteinExistence type="predicted"/>
<gene>
    <name evidence="2" type="ORF">ABV300_03910</name>
</gene>
<dbReference type="InterPro" id="IPR011256">
    <property type="entry name" value="Reg_factor_effector_dom_sf"/>
</dbReference>
<dbReference type="InterPro" id="IPR010499">
    <property type="entry name" value="AraC_E-bd"/>
</dbReference>
<dbReference type="Gene3D" id="3.20.80.10">
    <property type="entry name" value="Regulatory factor, effector binding domain"/>
    <property type="match status" value="1"/>
</dbReference>
<dbReference type="Pfam" id="PF06445">
    <property type="entry name" value="GyrI-like"/>
    <property type="match status" value="1"/>
</dbReference>
<evidence type="ECO:0000313" key="2">
    <source>
        <dbReference type="EMBL" id="XCH34034.1"/>
    </source>
</evidence>
<dbReference type="AlphaFoldDB" id="A0AAU8GD89"/>
<sequence length="159" mass="18183">MPRITDIMVFQQKEIDTLVIRKRTRVQDLPQLIGECYGKIAAYLGENHQLMSDIPFVAYHNMDMQDLDVEIGFPVAKPLPDNGDIKTAVIPPGLVVWCMYQGPYSELKTTYDEMASWIQNNGYNALGTAYECYFNGPEYPEHLLLTKIMFPVEKLSSKK</sequence>
<dbReference type="SMART" id="SM00871">
    <property type="entry name" value="AraC_E_bind"/>
    <property type="match status" value="1"/>
</dbReference>
<name>A0AAU8GD89_9CHLR</name>
<evidence type="ECO:0000259" key="1">
    <source>
        <dbReference type="SMART" id="SM00871"/>
    </source>
</evidence>